<name>A0A1L3J4R2_9FLAO</name>
<proteinExistence type="predicted"/>
<sequence>MAISLVSIIIPCFNQANYLDQALTSILKQDYEDWECLIIDDGSTDHTRESSYKWMKRDRRFKYYYQENKGLSSARNFGINLSKGSFIQFLDADDFLEKRKLSTSLKEFERKKIVEIVITNYRLFDEYSRNFRNPHFPIKKEYLNSEGVLFKWDKNFAIPIHCGIFCASLFNDFRFSEDLKSKEDWVMWVKFFKNQVKIEYIDEYLAFYRRHDSNMTNYRNMTSDILSALHCIKPNLSEKEYIKLLEIKLERSLEMNFSLRFQNRKIKQNLGFRIFNKIFKPIKA</sequence>
<dbReference type="GO" id="GO:0016758">
    <property type="term" value="F:hexosyltransferase activity"/>
    <property type="evidence" value="ECO:0007669"/>
    <property type="project" value="UniProtKB-ARBA"/>
</dbReference>
<reference evidence="2 3" key="1">
    <citation type="submission" date="2016-11" db="EMBL/GenBank/DDBJ databases">
        <title>Gramella sp. LPB0144 isolated from marine environment.</title>
        <authorList>
            <person name="Kim E."/>
            <person name="Yi H."/>
        </authorList>
    </citation>
    <scope>NUCLEOTIDE SEQUENCE [LARGE SCALE GENOMIC DNA]</scope>
    <source>
        <strain evidence="2 3">LPB0144</strain>
    </source>
</reference>
<dbReference type="Proteomes" id="UP000182510">
    <property type="component" value="Chromosome"/>
</dbReference>
<dbReference type="PANTHER" id="PTHR22916:SF3">
    <property type="entry name" value="UDP-GLCNAC:BETAGAL BETA-1,3-N-ACETYLGLUCOSAMINYLTRANSFERASE-LIKE PROTEIN 1"/>
    <property type="match status" value="1"/>
</dbReference>
<feature type="domain" description="Glycosyltransferase 2-like" evidence="1">
    <location>
        <begin position="7"/>
        <end position="162"/>
    </location>
</feature>
<accession>A0A1L3J4R2</accession>
<dbReference type="SUPFAM" id="SSF53448">
    <property type="entry name" value="Nucleotide-diphospho-sugar transferases"/>
    <property type="match status" value="1"/>
</dbReference>
<dbReference type="STRING" id="1913577.LPB144_06635"/>
<dbReference type="EMBL" id="CP018153">
    <property type="protein sequence ID" value="APG60111.1"/>
    <property type="molecule type" value="Genomic_DNA"/>
</dbReference>
<evidence type="ECO:0000313" key="3">
    <source>
        <dbReference type="Proteomes" id="UP000182510"/>
    </source>
</evidence>
<dbReference type="OrthoDB" id="597270at2"/>
<dbReference type="InterPro" id="IPR001173">
    <property type="entry name" value="Glyco_trans_2-like"/>
</dbReference>
<keyword evidence="3" id="KW-1185">Reference proteome</keyword>
<dbReference type="Pfam" id="PF00535">
    <property type="entry name" value="Glycos_transf_2"/>
    <property type="match status" value="1"/>
</dbReference>
<dbReference type="KEGG" id="grl:LPB144_06635"/>
<dbReference type="PANTHER" id="PTHR22916">
    <property type="entry name" value="GLYCOSYLTRANSFERASE"/>
    <property type="match status" value="1"/>
</dbReference>
<gene>
    <name evidence="2" type="ORF">LPB144_06635</name>
</gene>
<organism evidence="2 3">
    <name type="scientific">Christiangramia salexigens</name>
    <dbReference type="NCBI Taxonomy" id="1913577"/>
    <lineage>
        <taxon>Bacteria</taxon>
        <taxon>Pseudomonadati</taxon>
        <taxon>Bacteroidota</taxon>
        <taxon>Flavobacteriia</taxon>
        <taxon>Flavobacteriales</taxon>
        <taxon>Flavobacteriaceae</taxon>
        <taxon>Christiangramia</taxon>
    </lineage>
</organism>
<dbReference type="AlphaFoldDB" id="A0A1L3J4R2"/>
<dbReference type="Gene3D" id="3.90.550.10">
    <property type="entry name" value="Spore Coat Polysaccharide Biosynthesis Protein SpsA, Chain A"/>
    <property type="match status" value="1"/>
</dbReference>
<evidence type="ECO:0000313" key="2">
    <source>
        <dbReference type="EMBL" id="APG60111.1"/>
    </source>
</evidence>
<evidence type="ECO:0000259" key="1">
    <source>
        <dbReference type="Pfam" id="PF00535"/>
    </source>
</evidence>
<dbReference type="RefSeq" id="WP_072552759.1">
    <property type="nucleotide sequence ID" value="NZ_CP018153.1"/>
</dbReference>
<protein>
    <recommendedName>
        <fullName evidence="1">Glycosyltransferase 2-like domain-containing protein</fullName>
    </recommendedName>
</protein>
<dbReference type="InterPro" id="IPR029044">
    <property type="entry name" value="Nucleotide-diphossugar_trans"/>
</dbReference>